<dbReference type="AlphaFoldDB" id="A0A319ELK7"/>
<sequence length="387" mass="43490">MSLPQSPLDSLPNELLDQIIAHLSTSPPSPARLHQPPTPRITTSCTRHLKNLSRTSARLRALVCPRLFSHACFDIQDVAQFLAFLSRLDLSRYVISIVAKGVDSPDQREDPFWWRPVLDCIDPLRVTVLAPPPFIAAMLDTQIMDGHSWAFEVPFHILQLEQTARLHPPAGVPAVEQPSSLLQTRAWSSLAFNESSSLKAYNHYEYFMFQVPSLFNKWGTVASIRPLPERLPLSRSLSSLTSFRYTAVFPFYNHVKLVLDAVGLMTNLRSFGVQLAPCRNDKITELEQRGSMDPSDPWMEIATGYSLIAHAVKHLGNNANLVEFSTYDYEFDALRPELSSILEDTLDNSDWVHNGHGTWTRRLAGDGDWGKQSAVEGHSLTSVYNVL</sequence>
<protein>
    <recommendedName>
        <fullName evidence="3">F-box domain-containing protein</fullName>
    </recommendedName>
</protein>
<dbReference type="Proteomes" id="UP000247810">
    <property type="component" value="Unassembled WGS sequence"/>
</dbReference>
<organism evidence="1 2">
    <name type="scientific">Aspergillus ellipticus CBS 707.79</name>
    <dbReference type="NCBI Taxonomy" id="1448320"/>
    <lineage>
        <taxon>Eukaryota</taxon>
        <taxon>Fungi</taxon>
        <taxon>Dikarya</taxon>
        <taxon>Ascomycota</taxon>
        <taxon>Pezizomycotina</taxon>
        <taxon>Eurotiomycetes</taxon>
        <taxon>Eurotiomycetidae</taxon>
        <taxon>Eurotiales</taxon>
        <taxon>Aspergillaceae</taxon>
        <taxon>Aspergillus</taxon>
        <taxon>Aspergillus subgen. Circumdati</taxon>
    </lineage>
</organism>
<dbReference type="STRING" id="1448320.A0A319ELK7"/>
<proteinExistence type="predicted"/>
<evidence type="ECO:0000313" key="1">
    <source>
        <dbReference type="EMBL" id="PYH91842.1"/>
    </source>
</evidence>
<reference evidence="1 2" key="1">
    <citation type="submission" date="2018-02" db="EMBL/GenBank/DDBJ databases">
        <title>The genomes of Aspergillus section Nigri reveals drivers in fungal speciation.</title>
        <authorList>
            <consortium name="DOE Joint Genome Institute"/>
            <person name="Vesth T.C."/>
            <person name="Nybo J."/>
            <person name="Theobald S."/>
            <person name="Brandl J."/>
            <person name="Frisvad J.C."/>
            <person name="Nielsen K.F."/>
            <person name="Lyhne E.K."/>
            <person name="Kogle M.E."/>
            <person name="Kuo A."/>
            <person name="Riley R."/>
            <person name="Clum A."/>
            <person name="Nolan M."/>
            <person name="Lipzen A."/>
            <person name="Salamov A."/>
            <person name="Henrissat B."/>
            <person name="Wiebenga A."/>
            <person name="De vries R.P."/>
            <person name="Grigoriev I.V."/>
            <person name="Mortensen U.H."/>
            <person name="Andersen M.R."/>
            <person name="Baker S.E."/>
        </authorList>
    </citation>
    <scope>NUCLEOTIDE SEQUENCE [LARGE SCALE GENOMIC DNA]</scope>
    <source>
        <strain evidence="1 2">CBS 707.79</strain>
    </source>
</reference>
<evidence type="ECO:0008006" key="3">
    <source>
        <dbReference type="Google" id="ProtNLM"/>
    </source>
</evidence>
<name>A0A319ELK7_9EURO</name>
<gene>
    <name evidence="1" type="ORF">BO71DRAFT_401018</name>
</gene>
<dbReference type="VEuPathDB" id="FungiDB:BO71DRAFT_401018"/>
<keyword evidence="2" id="KW-1185">Reference proteome</keyword>
<accession>A0A319ELK7</accession>
<evidence type="ECO:0000313" key="2">
    <source>
        <dbReference type="Proteomes" id="UP000247810"/>
    </source>
</evidence>
<dbReference type="OrthoDB" id="5296720at2759"/>
<dbReference type="EMBL" id="KZ825932">
    <property type="protein sequence ID" value="PYH91842.1"/>
    <property type="molecule type" value="Genomic_DNA"/>
</dbReference>